<dbReference type="Proteomes" id="UP001182556">
    <property type="component" value="Unassembled WGS sequence"/>
</dbReference>
<comment type="caution">
    <text evidence="2">The sequence shown here is derived from an EMBL/GenBank/DDBJ whole genome shotgun (WGS) entry which is preliminary data.</text>
</comment>
<sequence length="316" mass="34680">MSTLDPKRCPRFTMLAIVIIGWQPLALRSQLGKSPFGLGSSFFALESMRVSALLETRVTAHSLGSLLCTLTPSACSTDSSHHPAKPTDISRAAPQEVSPPPEKAQESTQKSDQPPSVFSRLLATAIEAGSNHTLSLISDNPSPVQEYKRPTWFSWDLVIAEDKLSAAGYLSNSNDAPEADTTPAPNAESQILGTESLRPSIFQTDESHTGEEAISWFERLTAIWSDVCKKMTNGEAPKSELIWKDWHFNLEKQDRISESEALKNTTHVSEGFDQMSSIHNAVQCGDKSQKSKFFTLTVKTTDQGRLEGTCRRPTVA</sequence>
<evidence type="ECO:0000256" key="1">
    <source>
        <dbReference type="SAM" id="MobiDB-lite"/>
    </source>
</evidence>
<reference evidence="2" key="1">
    <citation type="submission" date="2023-02" db="EMBL/GenBank/DDBJ databases">
        <title>Identification and recombinant expression of a fungal hydrolase from Papiliotrema laurentii that hydrolyzes apple cutin and clears colloidal polyester polyurethane.</title>
        <authorList>
            <consortium name="DOE Joint Genome Institute"/>
            <person name="Roman V.A."/>
            <person name="Bojanowski C."/>
            <person name="Crable B.R."/>
            <person name="Wagner D.N."/>
            <person name="Hung C.S."/>
            <person name="Nadeau L.J."/>
            <person name="Schratz L."/>
            <person name="Haridas S."/>
            <person name="Pangilinan J."/>
            <person name="Lipzen A."/>
            <person name="Na H."/>
            <person name="Yan M."/>
            <person name="Ng V."/>
            <person name="Grigoriev I.V."/>
            <person name="Spatafora J.W."/>
            <person name="Barlow D."/>
            <person name="Biffinger J."/>
            <person name="Kelley-Loughnane N."/>
            <person name="Varaljay V.A."/>
            <person name="Crookes-Goodson W.J."/>
        </authorList>
    </citation>
    <scope>NUCLEOTIDE SEQUENCE</scope>
    <source>
        <strain evidence="2">5307AH</strain>
    </source>
</reference>
<name>A0AAD9L9R7_PAPLA</name>
<gene>
    <name evidence="2" type="ORF">DB88DRAFT_470229</name>
</gene>
<dbReference type="AlphaFoldDB" id="A0AAD9L9R7"/>
<evidence type="ECO:0000313" key="2">
    <source>
        <dbReference type="EMBL" id="KAK1927594.1"/>
    </source>
</evidence>
<protein>
    <submittedName>
        <fullName evidence="2">Uncharacterized protein</fullName>
    </submittedName>
</protein>
<accession>A0AAD9L9R7</accession>
<feature type="compositionally biased region" description="Polar residues" evidence="1">
    <location>
        <begin position="106"/>
        <end position="116"/>
    </location>
</feature>
<organism evidence="2 3">
    <name type="scientific">Papiliotrema laurentii</name>
    <name type="common">Cryptococcus laurentii</name>
    <dbReference type="NCBI Taxonomy" id="5418"/>
    <lineage>
        <taxon>Eukaryota</taxon>
        <taxon>Fungi</taxon>
        <taxon>Dikarya</taxon>
        <taxon>Basidiomycota</taxon>
        <taxon>Agaricomycotina</taxon>
        <taxon>Tremellomycetes</taxon>
        <taxon>Tremellales</taxon>
        <taxon>Rhynchogastremaceae</taxon>
        <taxon>Papiliotrema</taxon>
    </lineage>
</organism>
<evidence type="ECO:0000313" key="3">
    <source>
        <dbReference type="Proteomes" id="UP001182556"/>
    </source>
</evidence>
<dbReference type="EMBL" id="JAODAN010000001">
    <property type="protein sequence ID" value="KAK1927594.1"/>
    <property type="molecule type" value="Genomic_DNA"/>
</dbReference>
<feature type="region of interest" description="Disordered" evidence="1">
    <location>
        <begin position="77"/>
        <end position="116"/>
    </location>
</feature>
<proteinExistence type="predicted"/>
<keyword evidence="3" id="KW-1185">Reference proteome</keyword>